<evidence type="ECO:0000313" key="3">
    <source>
        <dbReference type="Proteomes" id="UP000507470"/>
    </source>
</evidence>
<sequence length="177" mass="20272">MSDHADLSDLSKFDLSINHADYPKECIPDKLNNPSTKAKQLFFEEINDIYEPEANQVAFKVSCDRIPIWIKSLSLLYYDIYGKMKFQDQLVQGAHKDTFTQRDFPKLKHLVKCIMDKNNISSNQIHDTPTASDMDLDDQTLSKFLVNDKTNDQPKLTGDTSPHCISPSNINDMTTRL</sequence>
<evidence type="ECO:0000256" key="1">
    <source>
        <dbReference type="SAM" id="MobiDB-lite"/>
    </source>
</evidence>
<keyword evidence="3" id="KW-1185">Reference proteome</keyword>
<feature type="compositionally biased region" description="Polar residues" evidence="1">
    <location>
        <begin position="166"/>
        <end position="177"/>
    </location>
</feature>
<dbReference type="AlphaFoldDB" id="A0A6J8EAX3"/>
<feature type="region of interest" description="Disordered" evidence="1">
    <location>
        <begin position="152"/>
        <end position="177"/>
    </location>
</feature>
<organism evidence="2 3">
    <name type="scientific">Mytilus coruscus</name>
    <name type="common">Sea mussel</name>
    <dbReference type="NCBI Taxonomy" id="42192"/>
    <lineage>
        <taxon>Eukaryota</taxon>
        <taxon>Metazoa</taxon>
        <taxon>Spiralia</taxon>
        <taxon>Lophotrochozoa</taxon>
        <taxon>Mollusca</taxon>
        <taxon>Bivalvia</taxon>
        <taxon>Autobranchia</taxon>
        <taxon>Pteriomorphia</taxon>
        <taxon>Mytilida</taxon>
        <taxon>Mytiloidea</taxon>
        <taxon>Mytilidae</taxon>
        <taxon>Mytilinae</taxon>
        <taxon>Mytilus</taxon>
    </lineage>
</organism>
<dbReference type="EMBL" id="CACVKT020008742">
    <property type="protein sequence ID" value="CAC5417457.1"/>
    <property type="molecule type" value="Genomic_DNA"/>
</dbReference>
<protein>
    <submittedName>
        <fullName evidence="2">Uncharacterized protein</fullName>
    </submittedName>
</protein>
<dbReference type="OrthoDB" id="6075221at2759"/>
<evidence type="ECO:0000313" key="2">
    <source>
        <dbReference type="EMBL" id="CAC5417457.1"/>
    </source>
</evidence>
<dbReference type="Proteomes" id="UP000507470">
    <property type="component" value="Unassembled WGS sequence"/>
</dbReference>
<proteinExistence type="predicted"/>
<name>A0A6J8EAX3_MYTCO</name>
<gene>
    <name evidence="2" type="ORF">MCOR_49954</name>
</gene>
<accession>A0A6J8EAX3</accession>
<reference evidence="2 3" key="1">
    <citation type="submission" date="2020-06" db="EMBL/GenBank/DDBJ databases">
        <authorList>
            <person name="Li R."/>
            <person name="Bekaert M."/>
        </authorList>
    </citation>
    <scope>NUCLEOTIDE SEQUENCE [LARGE SCALE GENOMIC DNA]</scope>
    <source>
        <strain evidence="3">wild</strain>
    </source>
</reference>